<dbReference type="InterPro" id="IPR035447">
    <property type="entry name" value="DNA_topo_I_N_sf"/>
</dbReference>
<feature type="region of interest" description="Disordered" evidence="1">
    <location>
        <begin position="40"/>
        <end position="86"/>
    </location>
</feature>
<evidence type="ECO:0000313" key="2">
    <source>
        <dbReference type="EMBL" id="MEQ3539365.1"/>
    </source>
</evidence>
<protein>
    <submittedName>
        <fullName evidence="2">Uncharacterized protein</fullName>
    </submittedName>
</protein>
<evidence type="ECO:0000313" key="3">
    <source>
        <dbReference type="Proteomes" id="UP001464923"/>
    </source>
</evidence>
<comment type="caution">
    <text evidence="2">The sequence shown here is derived from an EMBL/GenBank/DDBJ whole genome shotgun (WGS) entry which is preliminary data.</text>
</comment>
<sequence>MRPTRAIPDRGGLTRRRRGRGFSYHDATGAAVAAPVRARIEEPVIPPAGRDVRTSERERDHDPRRRPQQPRRPAPGTAFEEGHTVAAGLRRIPCGADEHRSRVAVERAVPRLLERHT</sequence>
<gene>
    <name evidence="2" type="ORF">WHI96_11065</name>
</gene>
<keyword evidence="3" id="KW-1185">Reference proteome</keyword>
<proteinExistence type="predicted"/>
<dbReference type="EMBL" id="JBEDNP010000005">
    <property type="protein sequence ID" value="MEQ3539365.1"/>
    <property type="molecule type" value="Genomic_DNA"/>
</dbReference>
<dbReference type="Gene3D" id="3.30.66.10">
    <property type="entry name" value="DNA topoisomerase I domain"/>
    <property type="match status" value="1"/>
</dbReference>
<dbReference type="Proteomes" id="UP001464923">
    <property type="component" value="Unassembled WGS sequence"/>
</dbReference>
<reference evidence="2 3" key="1">
    <citation type="submission" date="2024-03" db="EMBL/GenBank/DDBJ databases">
        <title>Draft genome sequence of Pseudonocardia tropica JCM 19149.</title>
        <authorList>
            <person name="Butdee W."/>
            <person name="Duangmal K."/>
        </authorList>
    </citation>
    <scope>NUCLEOTIDE SEQUENCE [LARGE SCALE GENOMIC DNA]</scope>
    <source>
        <strain evidence="2 3">JCM 19149</strain>
    </source>
</reference>
<name>A0ABV1JTU1_9PSEU</name>
<evidence type="ECO:0000256" key="1">
    <source>
        <dbReference type="SAM" id="MobiDB-lite"/>
    </source>
</evidence>
<organism evidence="2 3">
    <name type="scientific">Pseudonocardia tropica</name>
    <dbReference type="NCBI Taxonomy" id="681289"/>
    <lineage>
        <taxon>Bacteria</taxon>
        <taxon>Bacillati</taxon>
        <taxon>Actinomycetota</taxon>
        <taxon>Actinomycetes</taxon>
        <taxon>Pseudonocardiales</taxon>
        <taxon>Pseudonocardiaceae</taxon>
        <taxon>Pseudonocardia</taxon>
    </lineage>
</organism>
<accession>A0ABV1JTU1</accession>
<dbReference type="RefSeq" id="WP_345654677.1">
    <property type="nucleotide sequence ID" value="NZ_BAABLY010000102.1"/>
</dbReference>
<feature type="compositionally biased region" description="Basic and acidic residues" evidence="1">
    <location>
        <begin position="50"/>
        <end position="65"/>
    </location>
</feature>
<feature type="region of interest" description="Disordered" evidence="1">
    <location>
        <begin position="1"/>
        <end position="26"/>
    </location>
</feature>